<dbReference type="EMBL" id="LILC01000027">
    <property type="protein sequence ID" value="KOO41936.1"/>
    <property type="molecule type" value="Genomic_DNA"/>
</dbReference>
<reference evidence="2" key="1">
    <citation type="submission" date="2015-08" db="EMBL/GenBank/DDBJ databases">
        <title>Fjat-14210 dsm16467.</title>
        <authorList>
            <person name="Liu B."/>
            <person name="Wang J."/>
            <person name="Zhu Y."/>
            <person name="Liu G."/>
            <person name="Chen Q."/>
            <person name="Chen Z."/>
            <person name="Lan J."/>
            <person name="Che J."/>
            <person name="Ge C."/>
            <person name="Shi H."/>
            <person name="Pan Z."/>
            <person name="Liu X."/>
        </authorList>
    </citation>
    <scope>NUCLEOTIDE SEQUENCE [LARGE SCALE GENOMIC DNA]</scope>
    <source>
        <strain evidence="2">DSM 16467</strain>
    </source>
</reference>
<keyword evidence="2" id="KW-1185">Reference proteome</keyword>
<proteinExistence type="predicted"/>
<dbReference type="PATRIC" id="fig|284581.3.peg.42"/>
<dbReference type="RefSeq" id="WP_053402995.1">
    <property type="nucleotide sequence ID" value="NZ_JAUKEN010000002.1"/>
</dbReference>
<protein>
    <submittedName>
        <fullName evidence="1">Uncharacterized protein</fullName>
    </submittedName>
</protein>
<evidence type="ECO:0000313" key="1">
    <source>
        <dbReference type="EMBL" id="KOO41936.1"/>
    </source>
</evidence>
<organism evidence="1 2">
    <name type="scientific">Priestia koreensis</name>
    <dbReference type="NCBI Taxonomy" id="284581"/>
    <lineage>
        <taxon>Bacteria</taxon>
        <taxon>Bacillati</taxon>
        <taxon>Bacillota</taxon>
        <taxon>Bacilli</taxon>
        <taxon>Bacillales</taxon>
        <taxon>Bacillaceae</taxon>
        <taxon>Priestia</taxon>
    </lineage>
</organism>
<dbReference type="Proteomes" id="UP000037558">
    <property type="component" value="Unassembled WGS sequence"/>
</dbReference>
<dbReference type="AlphaFoldDB" id="A0A0M0KSY8"/>
<sequence length="206" mass="23754">MTKHYTTVSQPKNFQKFTDQYGIVRISTHPVRTIKKDGKEQKVNYGDNIVNIQTEKPLTPTSNDLDKRYEQFITKDIAADDYKPWAESSNLEQAMAKHLYYMVHVMDVLKPGSAQNNEFKGALAYLEKASSTEWIPPVPQTATDESLLTVFNDTKPYWKELMNAYEQNPNSKKITAIYQKAHDQTNRLIIATNLVFSKNMEKRLAE</sequence>
<comment type="caution">
    <text evidence="1">The sequence shown here is derived from an EMBL/GenBank/DDBJ whole genome shotgun (WGS) entry which is preliminary data.</text>
</comment>
<accession>A0A0M0KSY8</accession>
<evidence type="ECO:0000313" key="2">
    <source>
        <dbReference type="Proteomes" id="UP000037558"/>
    </source>
</evidence>
<dbReference type="OrthoDB" id="2661780at2"/>
<name>A0A0M0KSY8_9BACI</name>
<gene>
    <name evidence="1" type="ORF">AMD01_18835</name>
</gene>